<gene>
    <name evidence="4" type="ORF">B7463_g669</name>
</gene>
<evidence type="ECO:0000313" key="4">
    <source>
        <dbReference type="EMBL" id="RFU35634.1"/>
    </source>
</evidence>
<dbReference type="GO" id="GO:0033551">
    <property type="term" value="C:monopolin complex"/>
    <property type="evidence" value="ECO:0007669"/>
    <property type="project" value="InterPro"/>
</dbReference>
<keyword evidence="5" id="KW-1185">Reference proteome</keyword>
<dbReference type="InterPro" id="IPR040349">
    <property type="entry name" value="Csm1/Pcs1"/>
</dbReference>
<feature type="coiled-coil region" evidence="1">
    <location>
        <begin position="334"/>
        <end position="368"/>
    </location>
</feature>
<comment type="caution">
    <text evidence="4">The sequence shown here is derived from an EMBL/GenBank/DDBJ whole genome shotgun (WGS) entry which is preliminary data.</text>
</comment>
<dbReference type="GO" id="GO:0051315">
    <property type="term" value="P:attachment of mitotic spindle microtubules to kinetochore"/>
    <property type="evidence" value="ECO:0007669"/>
    <property type="project" value="TreeGrafter"/>
</dbReference>
<keyword evidence="1" id="KW-0175">Coiled coil</keyword>
<evidence type="ECO:0000313" key="5">
    <source>
        <dbReference type="Proteomes" id="UP000258309"/>
    </source>
</evidence>
<feature type="region of interest" description="Disordered" evidence="2">
    <location>
        <begin position="1"/>
        <end position="258"/>
    </location>
</feature>
<dbReference type="EMBL" id="NCSJ02000006">
    <property type="protein sequence ID" value="RFU35634.1"/>
    <property type="molecule type" value="Genomic_DNA"/>
</dbReference>
<dbReference type="GO" id="GO:1990644">
    <property type="term" value="F:microtubule site clamp"/>
    <property type="evidence" value="ECO:0007669"/>
    <property type="project" value="TreeGrafter"/>
</dbReference>
<dbReference type="GO" id="GO:0045144">
    <property type="term" value="P:meiotic sister chromatid segregation"/>
    <property type="evidence" value="ECO:0007669"/>
    <property type="project" value="TreeGrafter"/>
</dbReference>
<feature type="compositionally biased region" description="Basic and acidic residues" evidence="2">
    <location>
        <begin position="136"/>
        <end position="149"/>
    </location>
</feature>
<feature type="domain" description="Monopolin complex subunit Csm1/Pcs1 C-terminal" evidence="3">
    <location>
        <begin position="413"/>
        <end position="500"/>
    </location>
</feature>
<evidence type="ECO:0000256" key="2">
    <source>
        <dbReference type="SAM" id="MobiDB-lite"/>
    </source>
</evidence>
<organism evidence="4 5">
    <name type="scientific">Scytalidium lignicola</name>
    <name type="common">Hyphomycete</name>
    <dbReference type="NCBI Taxonomy" id="5539"/>
    <lineage>
        <taxon>Eukaryota</taxon>
        <taxon>Fungi</taxon>
        <taxon>Dikarya</taxon>
        <taxon>Ascomycota</taxon>
        <taxon>Pezizomycotina</taxon>
        <taxon>Leotiomycetes</taxon>
        <taxon>Leotiomycetes incertae sedis</taxon>
        <taxon>Scytalidium</taxon>
    </lineage>
</organism>
<dbReference type="GO" id="GO:0072686">
    <property type="term" value="C:mitotic spindle"/>
    <property type="evidence" value="ECO:0007669"/>
    <property type="project" value="TreeGrafter"/>
</dbReference>
<dbReference type="PANTHER" id="PTHR28006">
    <property type="entry name" value="MONOPOLIN COMPLEX SUBUNIT CSM1"/>
    <property type="match status" value="1"/>
</dbReference>
<dbReference type="Proteomes" id="UP000258309">
    <property type="component" value="Unassembled WGS sequence"/>
</dbReference>
<protein>
    <recommendedName>
        <fullName evidence="3">Monopolin complex subunit Csm1/Pcs1 C-terminal domain-containing protein</fullName>
    </recommendedName>
</protein>
<proteinExistence type="predicted"/>
<accession>A0A3E2HQK8</accession>
<dbReference type="CDD" id="cd23787">
    <property type="entry name" value="RWD_CSM1"/>
    <property type="match status" value="1"/>
</dbReference>
<feature type="compositionally biased region" description="Acidic residues" evidence="2">
    <location>
        <begin position="208"/>
        <end position="217"/>
    </location>
</feature>
<dbReference type="InterPro" id="IPR038608">
    <property type="entry name" value="Csm1/Pcs1_C_sf"/>
</dbReference>
<evidence type="ECO:0000259" key="3">
    <source>
        <dbReference type="Pfam" id="PF12539"/>
    </source>
</evidence>
<name>A0A3E2HQK8_SCYLI</name>
<dbReference type="GO" id="GO:0034506">
    <property type="term" value="C:chromosome, centromeric core domain"/>
    <property type="evidence" value="ECO:0007669"/>
    <property type="project" value="TreeGrafter"/>
</dbReference>
<dbReference type="GO" id="GO:0005730">
    <property type="term" value="C:nucleolus"/>
    <property type="evidence" value="ECO:0007669"/>
    <property type="project" value="TreeGrafter"/>
</dbReference>
<reference evidence="4 5" key="1">
    <citation type="submission" date="2018-05" db="EMBL/GenBank/DDBJ databases">
        <title>Draft genome sequence of Scytalidium lignicola DSM 105466, a ubiquitous saprotrophic fungus.</title>
        <authorList>
            <person name="Buettner E."/>
            <person name="Gebauer A.M."/>
            <person name="Hofrichter M."/>
            <person name="Liers C."/>
            <person name="Kellner H."/>
        </authorList>
    </citation>
    <scope>NUCLEOTIDE SEQUENCE [LARGE SCALE GENOMIC DNA]</scope>
    <source>
        <strain evidence="4 5">DSM 105466</strain>
    </source>
</reference>
<feature type="non-terminal residue" evidence="4">
    <location>
        <position position="521"/>
    </location>
</feature>
<dbReference type="PANTHER" id="PTHR28006:SF1">
    <property type="entry name" value="MONOPOLIN COMPLEX SUBUNIT CSM1"/>
    <property type="match status" value="1"/>
</dbReference>
<dbReference type="AlphaFoldDB" id="A0A3E2HQK8"/>
<evidence type="ECO:0000256" key="1">
    <source>
        <dbReference type="SAM" id="Coils"/>
    </source>
</evidence>
<dbReference type="OMA" id="SDNLYDC"/>
<dbReference type="Gene3D" id="3.90.1150.80">
    <property type="match status" value="1"/>
</dbReference>
<dbReference type="STRING" id="5539.A0A3E2HQK8"/>
<feature type="non-terminal residue" evidence="4">
    <location>
        <position position="1"/>
    </location>
</feature>
<dbReference type="Pfam" id="PF12539">
    <property type="entry name" value="Csm1"/>
    <property type="match status" value="1"/>
</dbReference>
<dbReference type="FunFam" id="3.90.1150.80:FF:000001">
    <property type="entry name" value="Chromosome segregation protein (Pcs1)"/>
    <property type="match status" value="1"/>
</dbReference>
<dbReference type="InterPro" id="IPR020981">
    <property type="entry name" value="Csm1/Pcs1_C"/>
</dbReference>
<feature type="compositionally biased region" description="Low complexity" evidence="2">
    <location>
        <begin position="1"/>
        <end position="14"/>
    </location>
</feature>
<feature type="coiled-coil region" evidence="1">
    <location>
        <begin position="263"/>
        <end position="305"/>
    </location>
</feature>
<sequence>MARSKLTRSTLSSLVESDSDDNQSKELPAMPTPDSATENMPVSKSRVTKGKSTAPRGAKTKAAPERASGRLTAKLKDAAPAPPKKGKRMALIDRTNQQTTSDTEEVEEFERTENTEDSNAANTASGDELDQLSTVVKEKKPKAAREVAHRKGAKVSSQVANLEDTVEVETPETAPASSRTTRKTSAGKKALPKKSEEEIIPETQTAEIDVDDSEDEQVENRITHQPHYVSRIHSDSRHPSAPRRRAGSVSDTERNDPALRRKLGEMTKKYENLDVKYRDLRELGLREAERNFEKLKKQGEERTKVANELIASLKADLSTQTELAKSAQKHLDTIKSKDAQILEAARQNDKIQEELATMKAENKALAAKLAANRLTASSVESATAKVPGSAGKPNGVIRMIGSAEAAQTAQAAQLKEDLYSDLTGLIIRAVKRESEEDVFDCIQTGRNGTLHFKLAIGNEKPGESYDDAHCVYSPQLDPSRDKMLLDSLPDYLVDEITFPRSQAAKFYSRVIKALTEKVNTE</sequence>
<dbReference type="OrthoDB" id="2431049at2759"/>
<feature type="compositionally biased region" description="Basic residues" evidence="2">
    <location>
        <begin position="180"/>
        <end position="192"/>
    </location>
</feature>